<reference evidence="1 2" key="1">
    <citation type="submission" date="2018-02" db="EMBL/GenBank/DDBJ databases">
        <title>The draft genome of Sphingobacterium gobiense H7.</title>
        <authorList>
            <person name="Li L."/>
            <person name="Liu L."/>
            <person name="Zhang X."/>
            <person name="Wang T."/>
            <person name="Liang L."/>
        </authorList>
    </citation>
    <scope>NUCLEOTIDE SEQUENCE [LARGE SCALE GENOMIC DNA]</scope>
    <source>
        <strain evidence="1 2">ACCC 05757</strain>
    </source>
</reference>
<gene>
    <name evidence="1" type="ORF">C5749_14245</name>
</gene>
<comment type="caution">
    <text evidence="1">The sequence shown here is derived from an EMBL/GenBank/DDBJ whole genome shotgun (WGS) entry which is preliminary data.</text>
</comment>
<evidence type="ECO:0000313" key="1">
    <source>
        <dbReference type="EMBL" id="PRD54601.1"/>
    </source>
</evidence>
<name>A0A2S9JN85_9SPHI</name>
<sequence>MGFSQTKLPSMTVKDIDKSTAFQELIELFADSDYFIQNMEKDAGFIQVKSVIKQRGIFAKRAGNKITHNILLKQISEGLIQINFQANLEISDRTEDGYYYRDEGVSHDPQDYEEILAFMESHFENQ</sequence>
<dbReference type="EMBL" id="PVBS01000002">
    <property type="protein sequence ID" value="PRD54601.1"/>
    <property type="molecule type" value="Genomic_DNA"/>
</dbReference>
<organism evidence="1 2">
    <name type="scientific">Sphingobacterium gobiense</name>
    <dbReference type="NCBI Taxonomy" id="1382456"/>
    <lineage>
        <taxon>Bacteria</taxon>
        <taxon>Pseudomonadati</taxon>
        <taxon>Bacteroidota</taxon>
        <taxon>Sphingobacteriia</taxon>
        <taxon>Sphingobacteriales</taxon>
        <taxon>Sphingobacteriaceae</taxon>
        <taxon>Sphingobacterium</taxon>
    </lineage>
</organism>
<protein>
    <submittedName>
        <fullName evidence="1">Uncharacterized protein</fullName>
    </submittedName>
</protein>
<dbReference type="Proteomes" id="UP000238642">
    <property type="component" value="Unassembled WGS sequence"/>
</dbReference>
<dbReference type="AlphaFoldDB" id="A0A2S9JN85"/>
<accession>A0A2S9JN85</accession>
<proteinExistence type="predicted"/>
<keyword evidence="2" id="KW-1185">Reference proteome</keyword>
<evidence type="ECO:0000313" key="2">
    <source>
        <dbReference type="Proteomes" id="UP000238642"/>
    </source>
</evidence>